<evidence type="ECO:0000313" key="2">
    <source>
        <dbReference type="Proteomes" id="UP000887574"/>
    </source>
</evidence>
<dbReference type="WBParaSite" id="jg48">
    <property type="protein sequence ID" value="jg48"/>
    <property type="gene ID" value="jg48"/>
</dbReference>
<keyword evidence="2" id="KW-1185">Reference proteome</keyword>
<feature type="compositionally biased region" description="Low complexity" evidence="1">
    <location>
        <begin position="73"/>
        <end position="83"/>
    </location>
</feature>
<dbReference type="Proteomes" id="UP000887574">
    <property type="component" value="Unplaced"/>
</dbReference>
<sequence length="91" mass="10397">MFKAELVFRWKEGNVGMEDLRSSYKKKKDKKLPSGSASEPEKQKSHRPVVYLVHCPQLVIDENDFLTSKREWQSSPLSQSSPLCEEGARTG</sequence>
<accession>A0A915EFJ9</accession>
<name>A0A915EFJ9_9BILA</name>
<evidence type="ECO:0000256" key="1">
    <source>
        <dbReference type="SAM" id="MobiDB-lite"/>
    </source>
</evidence>
<dbReference type="AlphaFoldDB" id="A0A915EFJ9"/>
<feature type="region of interest" description="Disordered" evidence="1">
    <location>
        <begin position="19"/>
        <end position="48"/>
    </location>
</feature>
<reference evidence="3" key="1">
    <citation type="submission" date="2022-11" db="UniProtKB">
        <authorList>
            <consortium name="WormBaseParasite"/>
        </authorList>
    </citation>
    <scope>IDENTIFICATION</scope>
</reference>
<proteinExistence type="predicted"/>
<feature type="region of interest" description="Disordered" evidence="1">
    <location>
        <begin position="71"/>
        <end position="91"/>
    </location>
</feature>
<organism evidence="2 3">
    <name type="scientific">Ditylenchus dipsaci</name>
    <dbReference type="NCBI Taxonomy" id="166011"/>
    <lineage>
        <taxon>Eukaryota</taxon>
        <taxon>Metazoa</taxon>
        <taxon>Ecdysozoa</taxon>
        <taxon>Nematoda</taxon>
        <taxon>Chromadorea</taxon>
        <taxon>Rhabditida</taxon>
        <taxon>Tylenchina</taxon>
        <taxon>Tylenchomorpha</taxon>
        <taxon>Sphaerularioidea</taxon>
        <taxon>Anguinidae</taxon>
        <taxon>Anguininae</taxon>
        <taxon>Ditylenchus</taxon>
    </lineage>
</organism>
<evidence type="ECO:0000313" key="3">
    <source>
        <dbReference type="WBParaSite" id="jg48"/>
    </source>
</evidence>
<protein>
    <submittedName>
        <fullName evidence="3">Uncharacterized protein</fullName>
    </submittedName>
</protein>